<keyword evidence="1 5" id="KW-0436">Ligase</keyword>
<dbReference type="InterPro" id="IPR045864">
    <property type="entry name" value="aa-tRNA-synth_II/BPL/LPL"/>
</dbReference>
<dbReference type="NCBIfam" id="NF006828">
    <property type="entry name" value="PRK09350.1"/>
    <property type="match status" value="1"/>
</dbReference>
<dbReference type="GO" id="GO:0016874">
    <property type="term" value="F:ligase activity"/>
    <property type="evidence" value="ECO:0007669"/>
    <property type="project" value="UniProtKB-KW"/>
</dbReference>
<name>A0ABV2PRQ0_9GAMM</name>
<accession>A0ABV2PRQ0</accession>
<comment type="caution">
    <text evidence="5">The sequence shown here is derived from an EMBL/GenBank/DDBJ whole genome shotgun (WGS) entry which is preliminary data.</text>
</comment>
<evidence type="ECO:0000259" key="4">
    <source>
        <dbReference type="PROSITE" id="PS50862"/>
    </source>
</evidence>
<feature type="domain" description="Aminoacyl-transfer RNA synthetases class-II family profile" evidence="4">
    <location>
        <begin position="9"/>
        <end position="314"/>
    </location>
</feature>
<dbReference type="Pfam" id="PF00152">
    <property type="entry name" value="tRNA-synt_2"/>
    <property type="match status" value="1"/>
</dbReference>
<organism evidence="5 6">
    <name type="scientific">Rhodanobacter soli</name>
    <dbReference type="NCBI Taxonomy" id="590609"/>
    <lineage>
        <taxon>Bacteria</taxon>
        <taxon>Pseudomonadati</taxon>
        <taxon>Pseudomonadota</taxon>
        <taxon>Gammaproteobacteria</taxon>
        <taxon>Lysobacterales</taxon>
        <taxon>Rhodanobacteraceae</taxon>
        <taxon>Rhodanobacter</taxon>
    </lineage>
</organism>
<proteinExistence type="predicted"/>
<dbReference type="PRINTS" id="PR00982">
    <property type="entry name" value="TRNASYNTHLYS"/>
</dbReference>
<dbReference type="RefSeq" id="WP_354546565.1">
    <property type="nucleotide sequence ID" value="NZ_JBEPSD010000001.1"/>
</dbReference>
<protein>
    <submittedName>
        <fullName evidence="5">Lysyl-tRNA synthetase class 2</fullName>
        <ecNumber evidence="5">6.3.1.-</ecNumber>
    </submittedName>
</protein>
<evidence type="ECO:0000256" key="2">
    <source>
        <dbReference type="ARBA" id="ARBA00022741"/>
    </source>
</evidence>
<dbReference type="PANTHER" id="PTHR42918:SF6">
    <property type="entry name" value="ELONGATION FACTOR P--(R)-BETA-LYSINE LIGASE"/>
    <property type="match status" value="1"/>
</dbReference>
<dbReference type="InterPro" id="IPR006195">
    <property type="entry name" value="aa-tRNA-synth_II"/>
</dbReference>
<sequence length="318" mass="35644">MGVEPLAALQLRARLYALVRAHFAEHRVLEVETPILSAAGNTEPNIESFSTRFSGHVDAGARERWLRTSPEYPLKRLLAAGVGDCYELGRVFRNGEAGGRHNPEFTMLEWYRVGWDHRRLMQETIALVEAALAMVGRRAEVLVTSYRQLFLDGLGIDPAHASIDELRAPLAEYGIGPNGLGRDDWLDLLITHKLQPAFPRDRITVIHDYPASQCALAKIRPGEPPLAERFELYLGRYELANGYHELNDAAEQRRRFERDNTVRRARGLREIPLDEHLLGVLDAMPDCAGVALGIERLLMCLADTDAIADVLAYPFSEA</sequence>
<keyword evidence="6" id="KW-1185">Reference proteome</keyword>
<reference evidence="5 6" key="1">
    <citation type="submission" date="2024-06" db="EMBL/GenBank/DDBJ databases">
        <title>Sorghum-associated microbial communities from plants grown in Nebraska, USA.</title>
        <authorList>
            <person name="Schachtman D."/>
        </authorList>
    </citation>
    <scope>NUCLEOTIDE SEQUENCE [LARGE SCALE GENOMIC DNA]</scope>
    <source>
        <strain evidence="5 6">1757</strain>
    </source>
</reference>
<evidence type="ECO:0000313" key="5">
    <source>
        <dbReference type="EMBL" id="MET4567685.1"/>
    </source>
</evidence>
<dbReference type="SUPFAM" id="SSF55681">
    <property type="entry name" value="Class II aaRS and biotin synthetases"/>
    <property type="match status" value="1"/>
</dbReference>
<dbReference type="PROSITE" id="PS50862">
    <property type="entry name" value="AA_TRNA_LIGASE_II"/>
    <property type="match status" value="1"/>
</dbReference>
<evidence type="ECO:0000256" key="3">
    <source>
        <dbReference type="ARBA" id="ARBA00022840"/>
    </source>
</evidence>
<dbReference type="Gene3D" id="3.30.930.10">
    <property type="entry name" value="Bira Bifunctional Protein, Domain 2"/>
    <property type="match status" value="1"/>
</dbReference>
<evidence type="ECO:0000313" key="6">
    <source>
        <dbReference type="Proteomes" id="UP001549251"/>
    </source>
</evidence>
<dbReference type="InterPro" id="IPR004364">
    <property type="entry name" value="Aa-tRNA-synt_II"/>
</dbReference>
<dbReference type="EMBL" id="JBEPSD010000001">
    <property type="protein sequence ID" value="MET4567685.1"/>
    <property type="molecule type" value="Genomic_DNA"/>
</dbReference>
<gene>
    <name evidence="5" type="ORF">ABIE04_000012</name>
</gene>
<dbReference type="NCBIfam" id="TIGR00462">
    <property type="entry name" value="genX"/>
    <property type="match status" value="1"/>
</dbReference>
<evidence type="ECO:0000256" key="1">
    <source>
        <dbReference type="ARBA" id="ARBA00022598"/>
    </source>
</evidence>
<dbReference type="PANTHER" id="PTHR42918">
    <property type="entry name" value="LYSYL-TRNA SYNTHETASE"/>
    <property type="match status" value="1"/>
</dbReference>
<dbReference type="Proteomes" id="UP001549251">
    <property type="component" value="Unassembled WGS sequence"/>
</dbReference>
<dbReference type="EC" id="6.3.1.-" evidence="5"/>
<dbReference type="InterPro" id="IPR018149">
    <property type="entry name" value="Lys-tRNA-synth_II_C"/>
</dbReference>
<dbReference type="InterPro" id="IPR004525">
    <property type="entry name" value="EpmA"/>
</dbReference>
<keyword evidence="3" id="KW-0067">ATP-binding</keyword>
<keyword evidence="2" id="KW-0547">Nucleotide-binding</keyword>